<evidence type="ECO:0000313" key="1">
    <source>
        <dbReference type="EMBL" id="TDY50175.1"/>
    </source>
</evidence>
<name>A0A4R8LTR0_9BACL</name>
<comment type="caution">
    <text evidence="1">The sequence shown here is derived from an EMBL/GenBank/DDBJ whole genome shotgun (WGS) entry which is preliminary data.</text>
</comment>
<organism evidence="1 2">
    <name type="scientific">Alicyclobacillus sacchari</name>
    <dbReference type="NCBI Taxonomy" id="392010"/>
    <lineage>
        <taxon>Bacteria</taxon>
        <taxon>Bacillati</taxon>
        <taxon>Bacillota</taxon>
        <taxon>Bacilli</taxon>
        <taxon>Bacillales</taxon>
        <taxon>Alicyclobacillaceae</taxon>
        <taxon>Alicyclobacillus</taxon>
    </lineage>
</organism>
<evidence type="ECO:0008006" key="3">
    <source>
        <dbReference type="Google" id="ProtNLM"/>
    </source>
</evidence>
<dbReference type="RefSeq" id="WP_166668999.1">
    <property type="nucleotide sequence ID" value="NZ_BSUS01000001.1"/>
</dbReference>
<protein>
    <recommendedName>
        <fullName evidence="3">DUF4314 domain-containing protein</fullName>
    </recommendedName>
</protein>
<dbReference type="EMBL" id="SORF01000003">
    <property type="protein sequence ID" value="TDY50175.1"/>
    <property type="molecule type" value="Genomic_DNA"/>
</dbReference>
<dbReference type="AlphaFoldDB" id="A0A4R8LTR0"/>
<reference evidence="1 2" key="1">
    <citation type="submission" date="2019-03" db="EMBL/GenBank/DDBJ databases">
        <title>Genomic Encyclopedia of Type Strains, Phase IV (KMG-IV): sequencing the most valuable type-strain genomes for metagenomic binning, comparative biology and taxonomic classification.</title>
        <authorList>
            <person name="Goeker M."/>
        </authorList>
    </citation>
    <scope>NUCLEOTIDE SEQUENCE [LARGE SCALE GENOMIC DNA]</scope>
    <source>
        <strain evidence="1 2">DSM 17974</strain>
    </source>
</reference>
<gene>
    <name evidence="1" type="ORF">C7445_103221</name>
</gene>
<sequence length="56" mass="6301">MRICVGDTVKHPDRQVSGQIVGIMTNPACLLRTLVIEWDSGETEEWSEIEFGPLQD</sequence>
<dbReference type="Proteomes" id="UP000294581">
    <property type="component" value="Unassembled WGS sequence"/>
</dbReference>
<proteinExistence type="predicted"/>
<keyword evidence="2" id="KW-1185">Reference proteome</keyword>
<evidence type="ECO:0000313" key="2">
    <source>
        <dbReference type="Proteomes" id="UP000294581"/>
    </source>
</evidence>
<accession>A0A4R8LTR0</accession>